<keyword evidence="3" id="KW-1185">Reference proteome</keyword>
<protein>
    <submittedName>
        <fullName evidence="2">Type II toxin-antitoxin system HicB family antitoxin</fullName>
    </submittedName>
</protein>
<feature type="domain" description="HicB-like antitoxin of toxin-antitoxin system" evidence="1">
    <location>
        <begin position="29"/>
        <end position="70"/>
    </location>
</feature>
<dbReference type="InterPro" id="IPR035069">
    <property type="entry name" value="TTHA1013/TTHA0281-like"/>
</dbReference>
<dbReference type="SUPFAM" id="SSF143100">
    <property type="entry name" value="TTHA1013/TTHA0281-like"/>
    <property type="match status" value="1"/>
</dbReference>
<dbReference type="Gene3D" id="3.30.160.250">
    <property type="match status" value="1"/>
</dbReference>
<evidence type="ECO:0000259" key="1">
    <source>
        <dbReference type="Pfam" id="PF15919"/>
    </source>
</evidence>
<dbReference type="RefSeq" id="WP_322466249.1">
    <property type="nucleotide sequence ID" value="NZ_JAXOJX010000025.1"/>
</dbReference>
<comment type="caution">
    <text evidence="2">The sequence shown here is derived from an EMBL/GenBank/DDBJ whole genome shotgun (WGS) entry which is preliminary data.</text>
</comment>
<organism evidence="2 3">
    <name type="scientific">Azohydromonas lata</name>
    <dbReference type="NCBI Taxonomy" id="45677"/>
    <lineage>
        <taxon>Bacteria</taxon>
        <taxon>Pseudomonadati</taxon>
        <taxon>Pseudomonadota</taxon>
        <taxon>Betaproteobacteria</taxon>
        <taxon>Burkholderiales</taxon>
        <taxon>Sphaerotilaceae</taxon>
        <taxon>Azohydromonas</taxon>
    </lineage>
</organism>
<dbReference type="Pfam" id="PF15919">
    <property type="entry name" value="HicB_lk_antitox"/>
    <property type="match status" value="1"/>
</dbReference>
<dbReference type="InterPro" id="IPR031807">
    <property type="entry name" value="HicB-like"/>
</dbReference>
<evidence type="ECO:0000313" key="2">
    <source>
        <dbReference type="EMBL" id="MDZ5458071.1"/>
    </source>
</evidence>
<accession>A0ABU5IG19</accession>
<dbReference type="EMBL" id="JAXOJX010000025">
    <property type="protein sequence ID" value="MDZ5458071.1"/>
    <property type="molecule type" value="Genomic_DNA"/>
</dbReference>
<evidence type="ECO:0000313" key="3">
    <source>
        <dbReference type="Proteomes" id="UP001293718"/>
    </source>
</evidence>
<reference evidence="2 3" key="1">
    <citation type="submission" date="2023-11" db="EMBL/GenBank/DDBJ databases">
        <title>Draft genome of Azohydromonas lata strain H1 (DSM1123), a polyhydroxyalkanoate producer.</title>
        <authorList>
            <person name="Traversa D."/>
            <person name="D'Addabbo P."/>
            <person name="Pazzani C."/>
            <person name="Manzari C."/>
            <person name="Chiara M."/>
            <person name="Scrascia M."/>
        </authorList>
    </citation>
    <scope>NUCLEOTIDE SEQUENCE [LARGE SCALE GENOMIC DNA]</scope>
    <source>
        <strain evidence="2 3">H1</strain>
    </source>
</reference>
<gene>
    <name evidence="2" type="ORF">SM757_15960</name>
</gene>
<name>A0ABU5IG19_9BURK</name>
<dbReference type="Proteomes" id="UP001293718">
    <property type="component" value="Unassembled WGS sequence"/>
</dbReference>
<sequence>MGDVKHIQPVLPPYPFEDYARLVSPLSEEDGGGYLVTFPDLPGVMADGDSVEDALHNARDAFESDIAAMVGLRPLGARGIVQVAQAETERRASVAGFRAGLSFTSALATSSMQGFGSFSVHRHTRHSDVQRRMGSGLRLRVRSTKLDLLWRMPGILYSRSRSSRS</sequence>
<proteinExistence type="predicted"/>